<sequence>MIEYTKSKYTNRLINEKSPYLLQHAHNPVDWYPWGNDAFMKAKSEDKPIFLSIGYSTCHWCHVMERESFKDEEVARLLNENFISIKVDREERPDIDAVYMNVCQALTGSGGWPLTILLTPDKKPFFGGTYIPKNSRGGRMGLIDLLSRVTELWSKNNEKIIKNADKITSSIQRSMTDDSYKGHKETSLGKNTLEKAFDDLKVVFDVEYGGFGTAPKFPIPHQLIFLLHYWYRTGNDMALYMVEKTLTAMRCGGIFDHIGYGFHRYSTDRKWILPHFEKMLYDQALLTYSYSEAYLATENKKFLTTIKEIIDYVRRELKSDRGGFYSAQDAESEGVEGKYYTWSVKEIENILGKQADRFIETYSLKSDGNFIDEATGKKTGKNVLYLRNYKEEVEELKKEREKLFKVRQRRRPPFKDDKILTDWNGLMIAGLARAGQATGEIEYITMAREAADFIINNLYSSDNRLYHRFRKGEVSIKGNLNDYAFFIWGLLELYQDTFEVKYLKKALKLIDQQLNYFWDNKNGGFYFTPDDEEEILVRQKEIYDGATPSGNSVSIWNLYRIGHLTGNSDYEEIAENILRVFSDKIKNDPASYSMALIGLNSLLGPGYDVVVVGDKNKAKTHKILYSLKNEYIPNVNTLFKPAHNGKILTELGPFIENYHMINNLPTIYVCKDYSCRRPTNNVDEAISMLKK</sequence>
<dbReference type="PANTHER" id="PTHR42899">
    <property type="entry name" value="SPERMATOGENESIS-ASSOCIATED PROTEIN 20"/>
    <property type="match status" value="1"/>
</dbReference>
<feature type="domain" description="Spermatogenesis-associated protein 20-like TRX" evidence="1">
    <location>
        <begin position="10"/>
        <end position="171"/>
    </location>
</feature>
<dbReference type="Pfam" id="PF03190">
    <property type="entry name" value="Thioredox_DsbH"/>
    <property type="match status" value="1"/>
</dbReference>
<keyword evidence="2" id="KW-0436">Ligase</keyword>
<dbReference type="SUPFAM" id="SSF48208">
    <property type="entry name" value="Six-hairpin glycosidases"/>
    <property type="match status" value="1"/>
</dbReference>
<reference evidence="2 3" key="1">
    <citation type="journal article" date="2009" name="PLoS ONE">
        <title>Genome analysis of the anaerobic thermohalophilic bacterium Halothermothrix orenii.</title>
        <authorList>
            <person name="Mavromatis K."/>
            <person name="Ivanova N."/>
            <person name="Anderson I."/>
            <person name="Lykidis A."/>
            <person name="Hooper S.D."/>
            <person name="Sun H."/>
            <person name="Kunin V."/>
            <person name="Lapidus A."/>
            <person name="Hugenholtz P."/>
            <person name="Patel B."/>
            <person name="Kyrpides N.C."/>
        </authorList>
    </citation>
    <scope>NUCLEOTIDE SEQUENCE [LARGE SCALE GENOMIC DNA]</scope>
    <source>
        <strain evidence="3">H 168 / OCM 544 / DSM 9562</strain>
    </source>
</reference>
<protein>
    <submittedName>
        <fullName evidence="2">Putative glutamate--cysteine ligase/putative amino acid ligase</fullName>
    </submittedName>
</protein>
<keyword evidence="3" id="KW-1185">Reference proteome</keyword>
<evidence type="ECO:0000259" key="1">
    <source>
        <dbReference type="Pfam" id="PF03190"/>
    </source>
</evidence>
<dbReference type="KEGG" id="hor:Hore_11330"/>
<dbReference type="eggNOG" id="COG1331">
    <property type="taxonomic scope" value="Bacteria"/>
</dbReference>
<dbReference type="EMBL" id="CP001098">
    <property type="protein sequence ID" value="ACL69885.1"/>
    <property type="molecule type" value="Genomic_DNA"/>
</dbReference>
<dbReference type="GO" id="GO:0016874">
    <property type="term" value="F:ligase activity"/>
    <property type="evidence" value="ECO:0007669"/>
    <property type="project" value="UniProtKB-KW"/>
</dbReference>
<dbReference type="RefSeq" id="WP_012636070.1">
    <property type="nucleotide sequence ID" value="NC_011899.1"/>
</dbReference>
<accession>B8CX66</accession>
<dbReference type="GO" id="GO:0005975">
    <property type="term" value="P:carbohydrate metabolic process"/>
    <property type="evidence" value="ECO:0007669"/>
    <property type="project" value="InterPro"/>
</dbReference>
<dbReference type="AlphaFoldDB" id="B8CX66"/>
<dbReference type="Gene3D" id="1.50.10.20">
    <property type="match status" value="1"/>
</dbReference>
<dbReference type="PANTHER" id="PTHR42899:SF1">
    <property type="entry name" value="SPERMATOGENESIS-ASSOCIATED PROTEIN 20"/>
    <property type="match status" value="1"/>
</dbReference>
<name>B8CX66_HALOH</name>
<dbReference type="PIRSF" id="PIRSF006402">
    <property type="entry name" value="UCP006402_thioredoxin"/>
    <property type="match status" value="1"/>
</dbReference>
<dbReference type="InterPro" id="IPR036249">
    <property type="entry name" value="Thioredoxin-like_sf"/>
</dbReference>
<gene>
    <name evidence="2" type="ordered locus">Hore_11330</name>
</gene>
<dbReference type="Gene3D" id="3.40.30.10">
    <property type="entry name" value="Glutaredoxin"/>
    <property type="match status" value="1"/>
</dbReference>
<proteinExistence type="predicted"/>
<evidence type="ECO:0000313" key="3">
    <source>
        <dbReference type="Proteomes" id="UP000000719"/>
    </source>
</evidence>
<dbReference type="InterPro" id="IPR004879">
    <property type="entry name" value="Ssp411-like_TRX"/>
</dbReference>
<dbReference type="HOGENOM" id="CLU_014051_4_1_9"/>
<dbReference type="OrthoDB" id="9762614at2"/>
<dbReference type="SUPFAM" id="SSF52833">
    <property type="entry name" value="Thioredoxin-like"/>
    <property type="match status" value="1"/>
</dbReference>
<dbReference type="CDD" id="cd02955">
    <property type="entry name" value="SSP411"/>
    <property type="match status" value="1"/>
</dbReference>
<organism evidence="2 3">
    <name type="scientific">Halothermothrix orenii (strain H 168 / OCM 544 / DSM 9562)</name>
    <dbReference type="NCBI Taxonomy" id="373903"/>
    <lineage>
        <taxon>Bacteria</taxon>
        <taxon>Bacillati</taxon>
        <taxon>Bacillota</taxon>
        <taxon>Clostridia</taxon>
        <taxon>Halanaerobiales</taxon>
        <taxon>Halothermotrichaceae</taxon>
        <taxon>Halothermothrix</taxon>
    </lineage>
</organism>
<evidence type="ECO:0000313" key="2">
    <source>
        <dbReference type="EMBL" id="ACL69885.1"/>
    </source>
</evidence>
<dbReference type="InterPro" id="IPR008928">
    <property type="entry name" value="6-hairpin_glycosidase_sf"/>
</dbReference>
<dbReference type="Proteomes" id="UP000000719">
    <property type="component" value="Chromosome"/>
</dbReference>
<dbReference type="InterPro" id="IPR024705">
    <property type="entry name" value="Ssp411"/>
</dbReference>
<dbReference type="STRING" id="373903.Hore_11330"/>